<dbReference type="SMART" id="SM00091">
    <property type="entry name" value="PAS"/>
    <property type="match status" value="1"/>
</dbReference>
<dbReference type="SMART" id="SM00267">
    <property type="entry name" value="GGDEF"/>
    <property type="match status" value="1"/>
</dbReference>
<dbReference type="Gene3D" id="3.30.450.20">
    <property type="entry name" value="PAS domain"/>
    <property type="match status" value="1"/>
</dbReference>
<evidence type="ECO:0000313" key="6">
    <source>
        <dbReference type="Proteomes" id="UP000552709"/>
    </source>
</evidence>
<dbReference type="InterPro" id="IPR035965">
    <property type="entry name" value="PAS-like_dom_sf"/>
</dbReference>
<reference evidence="5 6" key="1">
    <citation type="submission" date="2020-08" db="EMBL/GenBank/DDBJ databases">
        <title>Genomic Encyclopedia of Type Strains, Phase IV (KMG-IV): sequencing the most valuable type-strain genomes for metagenomic binning, comparative biology and taxonomic classification.</title>
        <authorList>
            <person name="Goeker M."/>
        </authorList>
    </citation>
    <scope>NUCLEOTIDE SEQUENCE [LARGE SCALE GENOMIC DNA]</scope>
    <source>
        <strain evidence="5 6">DSM 27939</strain>
    </source>
</reference>
<dbReference type="InterPro" id="IPR000700">
    <property type="entry name" value="PAS-assoc_C"/>
</dbReference>
<dbReference type="CDD" id="cd00130">
    <property type="entry name" value="PAS"/>
    <property type="match status" value="1"/>
</dbReference>
<dbReference type="InterPro" id="IPR000160">
    <property type="entry name" value="GGDEF_dom"/>
</dbReference>
<feature type="transmembrane region" description="Helical" evidence="1">
    <location>
        <begin position="179"/>
        <end position="200"/>
    </location>
</feature>
<sequence length="516" mass="56685">MIYILTPDLLPTLLALLVTLLMAGSMLHRIGQPPQRAFLAVLLGICLWLIGDVLSLTVSGTRAQWDWGLTQFLGILTIPVAWLTLVRRHLRPVPEPVPLLRVLALLTVPLLTLGLIWTNDGHHLIWQYPPGSVPAWGAVERTPLYWLLIVVYPNVLLIWGAAQLLLAWRAVRDGERHQITVMLLAVLVPSLANTAYLLGIPVLPGRATPGPVFFALCLVPVAWGMLRYGLLRVTPLAHRQVVEQMTDAVFVLDAQGRIIEVNERAVQLAGRPGALLHGVRIGDLFQNWPQITEGHPAEWRPGREVWELRLSTVRNERGNALGQAVVARDVTARAQEHDRVQRLANEDPLTGLGNRRAFETDLARETARAHRHTLTLAVAIIDLDGLKAVNDRQGHAYGDALLSAFGGALPGAFRPEDRAYRFGGDEFALLLTQSAVEGETAIHERLARIVRDLQSQGFPEFGASMGVAYAPLEGTGDALVQLADERMYAQKAQHRAAELEPVLHTSGDGILATSHP</sequence>
<comment type="caution">
    <text evidence="5">The sequence shown here is derived from an EMBL/GenBank/DDBJ whole genome shotgun (WGS) entry which is preliminary data.</text>
</comment>
<dbReference type="Pfam" id="PF08448">
    <property type="entry name" value="PAS_4"/>
    <property type="match status" value="1"/>
</dbReference>
<evidence type="ECO:0000259" key="3">
    <source>
        <dbReference type="PROSITE" id="PS50113"/>
    </source>
</evidence>
<dbReference type="NCBIfam" id="TIGR00254">
    <property type="entry name" value="GGDEF"/>
    <property type="match status" value="1"/>
</dbReference>
<feature type="transmembrane region" description="Helical" evidence="1">
    <location>
        <begin position="12"/>
        <end position="30"/>
    </location>
</feature>
<dbReference type="RefSeq" id="WP_184133146.1">
    <property type="nucleotide sequence ID" value="NZ_JACHFL010000006.1"/>
</dbReference>
<dbReference type="PROSITE" id="PS50113">
    <property type="entry name" value="PAC"/>
    <property type="match status" value="1"/>
</dbReference>
<protein>
    <submittedName>
        <fullName evidence="5">Diguanylate cyclase (GGDEF)-like protein</fullName>
    </submittedName>
</protein>
<dbReference type="Proteomes" id="UP000552709">
    <property type="component" value="Unassembled WGS sequence"/>
</dbReference>
<keyword evidence="1" id="KW-0472">Membrane</keyword>
<organism evidence="5 6">
    <name type="scientific">Deinococcus humi</name>
    <dbReference type="NCBI Taxonomy" id="662880"/>
    <lineage>
        <taxon>Bacteria</taxon>
        <taxon>Thermotogati</taxon>
        <taxon>Deinococcota</taxon>
        <taxon>Deinococci</taxon>
        <taxon>Deinococcales</taxon>
        <taxon>Deinococcaceae</taxon>
        <taxon>Deinococcus</taxon>
    </lineage>
</organism>
<dbReference type="Pfam" id="PF16927">
    <property type="entry name" value="HisKA_7TM"/>
    <property type="match status" value="1"/>
</dbReference>
<dbReference type="InterPro" id="IPR013656">
    <property type="entry name" value="PAS_4"/>
</dbReference>
<dbReference type="EMBL" id="JACHFL010000006">
    <property type="protein sequence ID" value="MBB5363734.1"/>
    <property type="molecule type" value="Genomic_DNA"/>
</dbReference>
<feature type="transmembrane region" description="Helical" evidence="1">
    <location>
        <begin position="212"/>
        <end position="230"/>
    </location>
</feature>
<name>A0A7W8NDY9_9DEIO</name>
<dbReference type="AlphaFoldDB" id="A0A7W8NDY9"/>
<feature type="domain" description="GGDEF" evidence="4">
    <location>
        <begin position="374"/>
        <end position="501"/>
    </location>
</feature>
<dbReference type="PANTHER" id="PTHR44757">
    <property type="entry name" value="DIGUANYLATE CYCLASE DGCP"/>
    <property type="match status" value="1"/>
</dbReference>
<dbReference type="InterPro" id="IPR029787">
    <property type="entry name" value="Nucleotide_cyclase"/>
</dbReference>
<dbReference type="Pfam" id="PF00990">
    <property type="entry name" value="GGDEF"/>
    <property type="match status" value="1"/>
</dbReference>
<dbReference type="InterPro" id="IPR043128">
    <property type="entry name" value="Rev_trsase/Diguanyl_cyclase"/>
</dbReference>
<feature type="domain" description="PAS" evidence="2">
    <location>
        <begin position="234"/>
        <end position="270"/>
    </location>
</feature>
<keyword evidence="1" id="KW-0812">Transmembrane</keyword>
<dbReference type="Gene3D" id="3.30.70.270">
    <property type="match status" value="1"/>
</dbReference>
<feature type="transmembrane region" description="Helical" evidence="1">
    <location>
        <begin position="37"/>
        <end position="56"/>
    </location>
</feature>
<dbReference type="InterPro" id="IPR052155">
    <property type="entry name" value="Biofilm_reg_signaling"/>
</dbReference>
<dbReference type="SUPFAM" id="SSF55073">
    <property type="entry name" value="Nucleotide cyclase"/>
    <property type="match status" value="1"/>
</dbReference>
<evidence type="ECO:0000259" key="2">
    <source>
        <dbReference type="PROSITE" id="PS50112"/>
    </source>
</evidence>
<feature type="domain" description="PAC" evidence="3">
    <location>
        <begin position="290"/>
        <end position="342"/>
    </location>
</feature>
<gene>
    <name evidence="5" type="ORF">HNQ08_002840</name>
</gene>
<feature type="transmembrane region" description="Helical" evidence="1">
    <location>
        <begin position="68"/>
        <end position="86"/>
    </location>
</feature>
<feature type="transmembrane region" description="Helical" evidence="1">
    <location>
        <begin position="144"/>
        <end position="167"/>
    </location>
</feature>
<dbReference type="SUPFAM" id="SSF55785">
    <property type="entry name" value="PYP-like sensor domain (PAS domain)"/>
    <property type="match status" value="1"/>
</dbReference>
<feature type="transmembrane region" description="Helical" evidence="1">
    <location>
        <begin position="98"/>
        <end position="117"/>
    </location>
</feature>
<dbReference type="PROSITE" id="PS50887">
    <property type="entry name" value="GGDEF"/>
    <property type="match status" value="1"/>
</dbReference>
<dbReference type="PANTHER" id="PTHR44757:SF2">
    <property type="entry name" value="BIOFILM ARCHITECTURE MAINTENANCE PROTEIN MBAA"/>
    <property type="match status" value="1"/>
</dbReference>
<dbReference type="CDD" id="cd01949">
    <property type="entry name" value="GGDEF"/>
    <property type="match status" value="1"/>
</dbReference>
<proteinExistence type="predicted"/>
<dbReference type="InterPro" id="IPR031621">
    <property type="entry name" value="HisKA_7TM"/>
</dbReference>
<evidence type="ECO:0000313" key="5">
    <source>
        <dbReference type="EMBL" id="MBB5363734.1"/>
    </source>
</evidence>
<dbReference type="InterPro" id="IPR000014">
    <property type="entry name" value="PAS"/>
</dbReference>
<evidence type="ECO:0000259" key="4">
    <source>
        <dbReference type="PROSITE" id="PS50887"/>
    </source>
</evidence>
<keyword evidence="1" id="KW-1133">Transmembrane helix</keyword>
<evidence type="ECO:0000256" key="1">
    <source>
        <dbReference type="SAM" id="Phobius"/>
    </source>
</evidence>
<keyword evidence="6" id="KW-1185">Reference proteome</keyword>
<accession>A0A7W8NDY9</accession>
<dbReference type="PROSITE" id="PS50112">
    <property type="entry name" value="PAS"/>
    <property type="match status" value="1"/>
</dbReference>